<dbReference type="GO" id="GO:0003676">
    <property type="term" value="F:nucleic acid binding"/>
    <property type="evidence" value="ECO:0007669"/>
    <property type="project" value="InterPro"/>
</dbReference>
<evidence type="ECO:0000256" key="1">
    <source>
        <dbReference type="ARBA" id="ARBA00010879"/>
    </source>
</evidence>
<comment type="similarity">
    <text evidence="1">Belongs to the beta type-B retroviral polymerase family. HERV class-II K(HML-2) pol subfamily.</text>
</comment>
<comment type="caution">
    <text evidence="7">The sequence shown here is derived from an EMBL/GenBank/DDBJ whole genome shotgun (WGS) entry which is preliminary data.</text>
</comment>
<dbReference type="EC" id="3.1.26.4" evidence="2"/>
<dbReference type="PANTHER" id="PTHR37984">
    <property type="entry name" value="PROTEIN CBG26694"/>
    <property type="match status" value="1"/>
</dbReference>
<dbReference type="PROSITE" id="PS50878">
    <property type="entry name" value="RT_POL"/>
    <property type="match status" value="1"/>
</dbReference>
<dbReference type="SUPFAM" id="SSF56672">
    <property type="entry name" value="DNA/RNA polymerases"/>
    <property type="match status" value="1"/>
</dbReference>
<sequence>MGSSGQVVGRLLMISLDTSSSERGYVWQRLPQGYKNSPNVFQAAVMDVLKDLGVTIYIDDVFLADNTEEEHLQRLQQVVERLTDAGLKLNLKKCQFGQFRVNYLGFQVAADLGLSDGYREKLNQVRPPASENDLQKILGLCNYVRDHVPNYQKYAKPLYACLKKKGEESVEETPKKWSWTATDQQNLGHLKAVIQDPIRLEPRSLTTRLVAEDGKEQFRQKGRASGSAQAGEVTAILEGLLELEKRKVKTARIITDSHYCTQALKEDLTIWEENGYEGAKGKMVAHQDLWKKIAELRLKMCLDVVHQRAHGKEGAHWKGNDEVHRYVQQRRIVFVGKEKWEQTPKGRVVPEGSVVEVVQAVHEALGHVGTRPTRKELEKQQLWIPGGRVRQVLKDCDVCGRYNAGRRGRRVGSLTIKSTIPWGSVCMDAAGPLGITGKKGDKYLLVLVDSMSGYVLVKAVRRINGSSVVSMLDQVCSVLGVPKELRTDNGTHFRNAQVDRWCQQNGVIRIYSPPYTPQANGVVERTIGLVKNWIGKNANTKEWSTKALEMGKALNDQHRSDRPSPSEELNGRPFVSEKVGQGEEEKKAAPGLRIPFEVGQRVWIKARDHPTNTAVKAKYEVSDIVEKILDSNTVLLKKKGIQGVEQLKPVPS</sequence>
<dbReference type="Gene3D" id="1.10.340.70">
    <property type="match status" value="1"/>
</dbReference>
<dbReference type="InterPro" id="IPR000477">
    <property type="entry name" value="RT_dom"/>
</dbReference>
<dbReference type="Pfam" id="PF00665">
    <property type="entry name" value="rve"/>
    <property type="match status" value="1"/>
</dbReference>
<dbReference type="PROSITE" id="PS50879">
    <property type="entry name" value="RNASE_H_1"/>
    <property type="match status" value="1"/>
</dbReference>
<dbReference type="Gene3D" id="3.30.420.10">
    <property type="entry name" value="Ribonuclease H-like superfamily/Ribonuclease H"/>
    <property type="match status" value="2"/>
</dbReference>
<dbReference type="InterPro" id="IPR012337">
    <property type="entry name" value="RNaseH-like_sf"/>
</dbReference>
<keyword evidence="8" id="KW-1185">Reference proteome</keyword>
<dbReference type="Gene3D" id="3.30.70.270">
    <property type="match status" value="2"/>
</dbReference>
<dbReference type="InterPro" id="IPR043502">
    <property type="entry name" value="DNA/RNA_pol_sf"/>
</dbReference>
<dbReference type="FunFam" id="3.30.70.270:FF:000003">
    <property type="entry name" value="Transposon Ty3-G Gag-Pol polyprotein"/>
    <property type="match status" value="1"/>
</dbReference>
<feature type="domain" description="RNase H type-1" evidence="5">
    <location>
        <begin position="174"/>
        <end position="332"/>
    </location>
</feature>
<dbReference type="CDD" id="cd01647">
    <property type="entry name" value="RT_LTR"/>
    <property type="match status" value="1"/>
</dbReference>
<dbReference type="PROSITE" id="PS50994">
    <property type="entry name" value="INTEGRASE"/>
    <property type="match status" value="1"/>
</dbReference>
<evidence type="ECO:0000259" key="6">
    <source>
        <dbReference type="PROSITE" id="PS50994"/>
    </source>
</evidence>
<dbReference type="InterPro" id="IPR043128">
    <property type="entry name" value="Rev_trsase/Diguanyl_cyclase"/>
</dbReference>
<dbReference type="InterPro" id="IPR002156">
    <property type="entry name" value="RNaseH_domain"/>
</dbReference>
<dbReference type="Proteomes" id="UP000424527">
    <property type="component" value="Unassembled WGS sequence"/>
</dbReference>
<feature type="region of interest" description="Disordered" evidence="3">
    <location>
        <begin position="554"/>
        <end position="590"/>
    </location>
</feature>
<feature type="domain" description="Integrase catalytic" evidence="6">
    <location>
        <begin position="417"/>
        <end position="534"/>
    </location>
</feature>
<dbReference type="AlphaFoldDB" id="A0A6G0HFQ8"/>
<reference evidence="7 8" key="1">
    <citation type="submission" date="2019-07" db="EMBL/GenBank/DDBJ databases">
        <title>Chromosome genome assembly for large yellow croaker.</title>
        <authorList>
            <person name="Xiao S."/>
        </authorList>
    </citation>
    <scope>NUCLEOTIDE SEQUENCE [LARGE SCALE GENOMIC DNA]</scope>
    <source>
        <strain evidence="7">JMULYC20181020</strain>
        <tissue evidence="7">Muscle</tissue>
    </source>
</reference>
<organism evidence="7 8">
    <name type="scientific">Larimichthys crocea</name>
    <name type="common">Large yellow croaker</name>
    <name type="synonym">Pseudosciaena crocea</name>
    <dbReference type="NCBI Taxonomy" id="215358"/>
    <lineage>
        <taxon>Eukaryota</taxon>
        <taxon>Metazoa</taxon>
        <taxon>Chordata</taxon>
        <taxon>Craniata</taxon>
        <taxon>Vertebrata</taxon>
        <taxon>Euteleostomi</taxon>
        <taxon>Actinopterygii</taxon>
        <taxon>Neopterygii</taxon>
        <taxon>Teleostei</taxon>
        <taxon>Neoteleostei</taxon>
        <taxon>Acanthomorphata</taxon>
        <taxon>Eupercaria</taxon>
        <taxon>Sciaenidae</taxon>
        <taxon>Larimichthys</taxon>
    </lineage>
</organism>
<evidence type="ECO:0000256" key="3">
    <source>
        <dbReference type="SAM" id="MobiDB-lite"/>
    </source>
</evidence>
<dbReference type="SUPFAM" id="SSF53098">
    <property type="entry name" value="Ribonuclease H-like"/>
    <property type="match status" value="2"/>
</dbReference>
<dbReference type="GO" id="GO:0015074">
    <property type="term" value="P:DNA integration"/>
    <property type="evidence" value="ECO:0007669"/>
    <property type="project" value="InterPro"/>
</dbReference>
<evidence type="ECO:0000259" key="5">
    <source>
        <dbReference type="PROSITE" id="PS50879"/>
    </source>
</evidence>
<evidence type="ECO:0000256" key="2">
    <source>
        <dbReference type="ARBA" id="ARBA00012180"/>
    </source>
</evidence>
<gene>
    <name evidence="7" type="ORF">D5F01_LYC23882</name>
</gene>
<accession>A0A6G0HFQ8</accession>
<dbReference type="GO" id="GO:0004523">
    <property type="term" value="F:RNA-DNA hybrid ribonuclease activity"/>
    <property type="evidence" value="ECO:0007669"/>
    <property type="project" value="UniProtKB-EC"/>
</dbReference>
<dbReference type="EMBL" id="REGW02000047">
    <property type="protein sequence ID" value="KAE8278067.1"/>
    <property type="molecule type" value="Genomic_DNA"/>
</dbReference>
<dbReference type="InterPro" id="IPR050951">
    <property type="entry name" value="Retrovirus_Pol_polyprotein"/>
</dbReference>
<dbReference type="InterPro" id="IPR036397">
    <property type="entry name" value="RNaseH_sf"/>
</dbReference>
<evidence type="ECO:0000313" key="8">
    <source>
        <dbReference type="Proteomes" id="UP000424527"/>
    </source>
</evidence>
<dbReference type="Pfam" id="PF00078">
    <property type="entry name" value="RVT_1"/>
    <property type="match status" value="1"/>
</dbReference>
<evidence type="ECO:0000259" key="4">
    <source>
        <dbReference type="PROSITE" id="PS50878"/>
    </source>
</evidence>
<feature type="domain" description="Reverse transcriptase" evidence="4">
    <location>
        <begin position="1"/>
        <end position="108"/>
    </location>
</feature>
<dbReference type="Pfam" id="PF00075">
    <property type="entry name" value="RNase_H"/>
    <property type="match status" value="1"/>
</dbReference>
<dbReference type="PANTHER" id="PTHR37984:SF5">
    <property type="entry name" value="PROTEIN NYNRIN-LIKE"/>
    <property type="match status" value="1"/>
</dbReference>
<evidence type="ECO:0000313" key="7">
    <source>
        <dbReference type="EMBL" id="KAE8278067.1"/>
    </source>
</evidence>
<proteinExistence type="inferred from homology"/>
<protein>
    <recommendedName>
        <fullName evidence="2">ribonuclease H</fullName>
        <ecNumber evidence="2">3.1.26.4</ecNumber>
    </recommendedName>
</protein>
<feature type="compositionally biased region" description="Basic and acidic residues" evidence="3">
    <location>
        <begin position="555"/>
        <end position="565"/>
    </location>
</feature>
<dbReference type="InterPro" id="IPR001584">
    <property type="entry name" value="Integrase_cat-core"/>
</dbReference>
<name>A0A6G0HFQ8_LARCR</name>